<gene>
    <name evidence="2" type="ORF">FKV68_12360</name>
</gene>
<evidence type="ECO:0000313" key="3">
    <source>
        <dbReference type="Proteomes" id="UP000510721"/>
    </source>
</evidence>
<dbReference type="KEGG" id="emx:FKV68_12360"/>
<evidence type="ECO:0000313" key="2">
    <source>
        <dbReference type="EMBL" id="QLL62180.1"/>
    </source>
</evidence>
<proteinExistence type="predicted"/>
<dbReference type="EMBL" id="CP041238">
    <property type="protein sequence ID" value="QLL62180.1"/>
    <property type="molecule type" value="Genomic_DNA"/>
</dbReference>
<protein>
    <submittedName>
        <fullName evidence="2">Uncharacterized protein</fullName>
    </submittedName>
</protein>
<dbReference type="RefSeq" id="WP_180938092.1">
    <property type="nucleotide sequence ID" value="NZ_CP041238.1"/>
</dbReference>
<dbReference type="AlphaFoldDB" id="A0A859QJ43"/>
<feature type="compositionally biased region" description="Basic and acidic residues" evidence="1">
    <location>
        <begin position="84"/>
        <end position="97"/>
    </location>
</feature>
<feature type="region of interest" description="Disordered" evidence="1">
    <location>
        <begin position="40"/>
        <end position="112"/>
    </location>
</feature>
<feature type="region of interest" description="Disordered" evidence="1">
    <location>
        <begin position="154"/>
        <end position="256"/>
    </location>
</feature>
<feature type="compositionally biased region" description="Basic and acidic residues" evidence="1">
    <location>
        <begin position="40"/>
        <end position="50"/>
    </location>
</feature>
<organism evidence="2 3">
    <name type="scientific">Sinorhizobium mexicanum</name>
    <dbReference type="NCBI Taxonomy" id="375549"/>
    <lineage>
        <taxon>Bacteria</taxon>
        <taxon>Pseudomonadati</taxon>
        <taxon>Pseudomonadota</taxon>
        <taxon>Alphaproteobacteria</taxon>
        <taxon>Hyphomicrobiales</taxon>
        <taxon>Rhizobiaceae</taxon>
        <taxon>Sinorhizobium/Ensifer group</taxon>
        <taxon>Sinorhizobium</taxon>
    </lineage>
</organism>
<keyword evidence="3" id="KW-1185">Reference proteome</keyword>
<feature type="compositionally biased region" description="Basic and acidic residues" evidence="1">
    <location>
        <begin position="234"/>
        <end position="252"/>
    </location>
</feature>
<evidence type="ECO:0000256" key="1">
    <source>
        <dbReference type="SAM" id="MobiDB-lite"/>
    </source>
</evidence>
<feature type="compositionally biased region" description="Basic and acidic residues" evidence="1">
    <location>
        <begin position="174"/>
        <end position="224"/>
    </location>
</feature>
<dbReference type="Proteomes" id="UP000510721">
    <property type="component" value="Chromosome"/>
</dbReference>
<name>A0A859QJ43_9HYPH</name>
<feature type="compositionally biased region" description="Pro residues" evidence="1">
    <location>
        <begin position="98"/>
        <end position="109"/>
    </location>
</feature>
<reference evidence="2 3" key="1">
    <citation type="submission" date="2019-06" db="EMBL/GenBank/DDBJ databases">
        <title>Complete genome sequence of Ensifer mexicanus ITTG R7 isolated from nodules of Acacia angustissima (Mill.) Kuntze.</title>
        <authorList>
            <person name="Rincon-Rosales R."/>
            <person name="Rogel M.A."/>
            <person name="Guerrero G."/>
            <person name="Rincon-Molina C.I."/>
            <person name="Lopez-Lopez A."/>
            <person name="Martinez-Romero E."/>
        </authorList>
    </citation>
    <scope>NUCLEOTIDE SEQUENCE [LARGE SCALE GENOMIC DNA]</scope>
    <source>
        <strain evidence="2 3">ITTG R7</strain>
    </source>
</reference>
<sequence>MREAVLRISAIVAALVEAGATPEIILSAVSAAEAHARNALEKRRASDRARQQRRRQRLAREEAEGVQGEGLVCPRHATAGDSPVTERDAPLPDKERSPAPPKEINPTPNPIAAGSAVAGRVVTGTALGALRPAGFSPTGAGLAGSGLRRPDAAAGVFPAGAGEAGTRQAAHQGAADREVVRPEAGHGHAARAERPWAEHRQPRGHELEAAARRGGESPEREHGQARHRPASRGEGNRGEATRAEANRGEGRRRGMRLPDAFLPDWDFAAGAGFGRAEAEAEFEKFRDYWRAKAGREATKLDWQATWRNWIRNAGRPRAFGGRAPPGGVGGKGNFRAHQDEVQRELDRALGRAGDDDFTGTTFELERRDWQARR</sequence>
<accession>A0A859QJ43</accession>